<dbReference type="PANTHER" id="PTHR47027:SF20">
    <property type="entry name" value="REVERSE TRANSCRIPTASE-LIKE PROTEIN WITH RNA-DIRECTED DNA POLYMERASE DOMAIN"/>
    <property type="match status" value="1"/>
</dbReference>
<gene>
    <name evidence="1" type="ORF">KUTeg_001593</name>
</gene>
<dbReference type="PANTHER" id="PTHR47027">
    <property type="entry name" value="REVERSE TRANSCRIPTASE DOMAIN-CONTAINING PROTEIN"/>
    <property type="match status" value="1"/>
</dbReference>
<accession>A0ABQ9FV34</accession>
<evidence type="ECO:0000313" key="1">
    <source>
        <dbReference type="EMBL" id="KAJ8320006.1"/>
    </source>
</evidence>
<keyword evidence="2" id="KW-1185">Reference proteome</keyword>
<comment type="caution">
    <text evidence="1">The sequence shown here is derived from an EMBL/GenBank/DDBJ whole genome shotgun (WGS) entry which is preliminary data.</text>
</comment>
<dbReference type="EMBL" id="JARBDR010000141">
    <property type="protein sequence ID" value="KAJ8320006.1"/>
    <property type="molecule type" value="Genomic_DNA"/>
</dbReference>
<evidence type="ECO:0008006" key="3">
    <source>
        <dbReference type="Google" id="ProtNLM"/>
    </source>
</evidence>
<protein>
    <recommendedName>
        <fullName evidence="3">Reverse transcriptase domain-containing protein</fullName>
    </recommendedName>
</protein>
<feature type="non-terminal residue" evidence="1">
    <location>
        <position position="478"/>
    </location>
</feature>
<sequence length="478" mass="55153">MDEKVLERYRRSLDEQLGSVTSDQLSNVNDLNNIIVNAALQASRACVPLSSYNPHTKPYWNKDVKQAHSNERKMRNIWLLDGKPRGFQHVSYANYKAAKDGFRRVQKAPSEKHLEETYSDIDRAAGLDIRLFWKLINAKRKKTNKVYPEIIVNGEMFTNPGEVAGAFSLYFEQVYERSDGQNFDGDFEQLVENAVDKLRKETIKEDELLPGGLILASEVATQIKTLKRPFADDITCLSISPKGLQSMLDACYHYACQWRFKFNPNKSVVMIFNKRHNSYQHGEAKFSIGGNEINSVNQTDHLCIKLDSKFQSIERTLDRCKRGRNSFFALNGIGTSKLNPVTTINLYKKIVISTVLYGCDVWYNLKTADYNALNKLQHFIVKYIQRLNPRTRSDIAESLCGLYPLTAEVQKRKLLFLGKLCSMNNICLTKQIFKRRLFEHFLCQKSSTGFIPEICDILHQYQLQHYLQNYINYGQFPT</sequence>
<name>A0ABQ9FV34_TEGGR</name>
<reference evidence="1 2" key="1">
    <citation type="submission" date="2022-12" db="EMBL/GenBank/DDBJ databases">
        <title>Chromosome-level genome of Tegillarca granosa.</title>
        <authorList>
            <person name="Kim J."/>
        </authorList>
    </citation>
    <scope>NUCLEOTIDE SEQUENCE [LARGE SCALE GENOMIC DNA]</scope>
    <source>
        <strain evidence="1">Teg-2019</strain>
        <tissue evidence="1">Adductor muscle</tissue>
    </source>
</reference>
<evidence type="ECO:0000313" key="2">
    <source>
        <dbReference type="Proteomes" id="UP001217089"/>
    </source>
</evidence>
<organism evidence="1 2">
    <name type="scientific">Tegillarca granosa</name>
    <name type="common">Malaysian cockle</name>
    <name type="synonym">Anadara granosa</name>
    <dbReference type="NCBI Taxonomy" id="220873"/>
    <lineage>
        <taxon>Eukaryota</taxon>
        <taxon>Metazoa</taxon>
        <taxon>Spiralia</taxon>
        <taxon>Lophotrochozoa</taxon>
        <taxon>Mollusca</taxon>
        <taxon>Bivalvia</taxon>
        <taxon>Autobranchia</taxon>
        <taxon>Pteriomorphia</taxon>
        <taxon>Arcoida</taxon>
        <taxon>Arcoidea</taxon>
        <taxon>Arcidae</taxon>
        <taxon>Tegillarca</taxon>
    </lineage>
</organism>
<proteinExistence type="predicted"/>
<dbReference type="Proteomes" id="UP001217089">
    <property type="component" value="Unassembled WGS sequence"/>
</dbReference>